<feature type="compositionally biased region" description="Basic and acidic residues" evidence="2">
    <location>
        <begin position="1"/>
        <end position="10"/>
    </location>
</feature>
<dbReference type="Gene3D" id="3.30.40.10">
    <property type="entry name" value="Zinc/RING finger domain, C3HC4 (zinc finger)"/>
    <property type="match status" value="1"/>
</dbReference>
<evidence type="ECO:0000256" key="2">
    <source>
        <dbReference type="SAM" id="MobiDB-lite"/>
    </source>
</evidence>
<dbReference type="Proteomes" id="UP001314170">
    <property type="component" value="Unassembled WGS sequence"/>
</dbReference>
<dbReference type="PROSITE" id="PS50089">
    <property type="entry name" value="ZF_RING_2"/>
    <property type="match status" value="1"/>
</dbReference>
<keyword evidence="5" id="KW-1185">Reference proteome</keyword>
<dbReference type="InterPro" id="IPR001841">
    <property type="entry name" value="Znf_RING"/>
</dbReference>
<sequence>MASEKPKLGDKLPNPSSAPQRNEELEALDPTNLHADHSGSFDDLLPPFPFFQTGDMQGMPQHYAQEMPLPAIRMMNEFSQFNFSDHTAFDHDYLHRSVPDIPLSEGNVNESVDYFPLCALTNVASKMYDDLQNSKIDRKVESVRSDMAIGSEMYREAAEANINDVHRSSLIGNQMRYRASTNMPTHYSTNGKGGINNTVRTRAAHSTHPQILDGSSLKLGVGTNTETRSTSNVSSRYNTLKYNEAARPQSSALRGQKDDISSLSSCSKVTGDFSTIRNNVGGFNNLVWDDGGFSSLTQNVDGLSRVERNAGGVSQQVKNVVEFSNLLQNVGGLSPQTKNVGGFSRQLQNVEQLPRPSQNEGDRSSSLLADRQHYHSVSSNRNSGLRVNGNARFSDVNLSTGFQGFPTEPLILRNRNQVGIPDYGHLANGLQSSSFIRNATQSASDQQQNPHTGSFTNLSPEPSQVAAFVGVTRSNSGQIQSGHKFDSVKLAQSQGTVPVQLFRSSSGSSSSTGQVISAVNAPGQASSVPCRPSLKRDAAESPLATSEALHRKVRVTRASSQLSTPNMDQIASPHAPPPLAWTPSLRPPFIQPTHPRVIQSPPNVAQINAPHPALVWIPHLRPPPVQLQTAHQNLAHSVSNLAQMTPSHSPLASTPTNPVLVQSAHPRLALFSPNLARAPPPYVPLARIPRSSPSLIQTVFPNLAQKPPICLPLTQNTSVRPPLSRNAPHVPPLPSTKGTDRIKWQDPEKTPKLSGHQCFICKRDLSFTPEGPVEQPVNPPPVAVLPCRHHFHAFCLERITTRSDAEDPPCIPCALGDKN</sequence>
<feature type="compositionally biased region" description="Polar residues" evidence="2">
    <location>
        <begin position="222"/>
        <end position="233"/>
    </location>
</feature>
<evidence type="ECO:0000259" key="3">
    <source>
        <dbReference type="PROSITE" id="PS50089"/>
    </source>
</evidence>
<evidence type="ECO:0000256" key="1">
    <source>
        <dbReference type="PROSITE-ProRule" id="PRU00175"/>
    </source>
</evidence>
<dbReference type="AlphaFoldDB" id="A0AAV1RLS4"/>
<feature type="region of interest" description="Disordered" evidence="2">
    <location>
        <begin position="502"/>
        <end position="546"/>
    </location>
</feature>
<name>A0AAV1RLS4_9ROSI</name>
<dbReference type="InterPro" id="IPR013083">
    <property type="entry name" value="Znf_RING/FYVE/PHD"/>
</dbReference>
<feature type="region of interest" description="Disordered" evidence="2">
    <location>
        <begin position="1"/>
        <end position="27"/>
    </location>
</feature>
<keyword evidence="1" id="KW-0479">Metal-binding</keyword>
<comment type="caution">
    <text evidence="4">The sequence shown here is derived from an EMBL/GenBank/DDBJ whole genome shotgun (WGS) entry which is preliminary data.</text>
</comment>
<accession>A0AAV1RLS4</accession>
<feature type="compositionally biased region" description="Basic and acidic residues" evidence="2">
    <location>
        <begin position="738"/>
        <end position="750"/>
    </location>
</feature>
<feature type="compositionally biased region" description="Polar residues" evidence="2">
    <location>
        <begin position="512"/>
        <end position="527"/>
    </location>
</feature>
<gene>
    <name evidence="4" type="ORF">DCAF_LOCUS11350</name>
</gene>
<feature type="region of interest" description="Disordered" evidence="2">
    <location>
        <begin position="720"/>
        <end position="750"/>
    </location>
</feature>
<dbReference type="GO" id="GO:0008270">
    <property type="term" value="F:zinc ion binding"/>
    <property type="evidence" value="ECO:0007669"/>
    <property type="project" value="UniProtKB-KW"/>
</dbReference>
<feature type="region of interest" description="Disordered" evidence="2">
    <location>
        <begin position="206"/>
        <end position="233"/>
    </location>
</feature>
<reference evidence="4 5" key="1">
    <citation type="submission" date="2024-01" db="EMBL/GenBank/DDBJ databases">
        <authorList>
            <person name="Waweru B."/>
        </authorList>
    </citation>
    <scope>NUCLEOTIDE SEQUENCE [LARGE SCALE GENOMIC DNA]</scope>
</reference>
<keyword evidence="1" id="KW-0863">Zinc-finger</keyword>
<dbReference type="PANTHER" id="PTHR31150:SF6">
    <property type="entry name" value="ZINC ION BINDING PROTEIN"/>
    <property type="match status" value="1"/>
</dbReference>
<evidence type="ECO:0000313" key="4">
    <source>
        <dbReference type="EMBL" id="CAK7336342.1"/>
    </source>
</evidence>
<feature type="domain" description="RING-type" evidence="3">
    <location>
        <begin position="758"/>
        <end position="813"/>
    </location>
</feature>
<evidence type="ECO:0000313" key="5">
    <source>
        <dbReference type="Proteomes" id="UP001314170"/>
    </source>
</evidence>
<feature type="region of interest" description="Disordered" evidence="2">
    <location>
        <begin position="439"/>
        <end position="460"/>
    </location>
</feature>
<dbReference type="PANTHER" id="PTHR31150">
    <property type="entry name" value="EXPRESSED PROTEIN"/>
    <property type="match status" value="1"/>
</dbReference>
<dbReference type="EMBL" id="CAWUPB010000994">
    <property type="protein sequence ID" value="CAK7336342.1"/>
    <property type="molecule type" value="Genomic_DNA"/>
</dbReference>
<organism evidence="4 5">
    <name type="scientific">Dovyalis caffra</name>
    <dbReference type="NCBI Taxonomy" id="77055"/>
    <lineage>
        <taxon>Eukaryota</taxon>
        <taxon>Viridiplantae</taxon>
        <taxon>Streptophyta</taxon>
        <taxon>Embryophyta</taxon>
        <taxon>Tracheophyta</taxon>
        <taxon>Spermatophyta</taxon>
        <taxon>Magnoliopsida</taxon>
        <taxon>eudicotyledons</taxon>
        <taxon>Gunneridae</taxon>
        <taxon>Pentapetalae</taxon>
        <taxon>rosids</taxon>
        <taxon>fabids</taxon>
        <taxon>Malpighiales</taxon>
        <taxon>Salicaceae</taxon>
        <taxon>Flacourtieae</taxon>
        <taxon>Dovyalis</taxon>
    </lineage>
</organism>
<keyword evidence="1" id="KW-0862">Zinc</keyword>
<proteinExistence type="predicted"/>
<protein>
    <recommendedName>
        <fullName evidence="3">RING-type domain-containing protein</fullName>
    </recommendedName>
</protein>
<dbReference type="SUPFAM" id="SSF57850">
    <property type="entry name" value="RING/U-box"/>
    <property type="match status" value="1"/>
</dbReference>